<dbReference type="EMBL" id="GGEC01019606">
    <property type="protein sequence ID" value="MBX00090.1"/>
    <property type="molecule type" value="Transcribed_RNA"/>
</dbReference>
<dbReference type="AlphaFoldDB" id="A0A2P2K2Y6"/>
<name>A0A2P2K2Y6_RHIMU</name>
<keyword evidence="1" id="KW-0472">Membrane</keyword>
<protein>
    <submittedName>
        <fullName evidence="2">Uncharacterized protein</fullName>
    </submittedName>
</protein>
<evidence type="ECO:0000256" key="1">
    <source>
        <dbReference type="SAM" id="Phobius"/>
    </source>
</evidence>
<sequence>MQSQLFESLIKLCCLWFPLCLILYIKAVLLPMEKIFRL</sequence>
<organism evidence="2">
    <name type="scientific">Rhizophora mucronata</name>
    <name type="common">Asiatic mangrove</name>
    <dbReference type="NCBI Taxonomy" id="61149"/>
    <lineage>
        <taxon>Eukaryota</taxon>
        <taxon>Viridiplantae</taxon>
        <taxon>Streptophyta</taxon>
        <taxon>Embryophyta</taxon>
        <taxon>Tracheophyta</taxon>
        <taxon>Spermatophyta</taxon>
        <taxon>Magnoliopsida</taxon>
        <taxon>eudicotyledons</taxon>
        <taxon>Gunneridae</taxon>
        <taxon>Pentapetalae</taxon>
        <taxon>rosids</taxon>
        <taxon>fabids</taxon>
        <taxon>Malpighiales</taxon>
        <taxon>Rhizophoraceae</taxon>
        <taxon>Rhizophora</taxon>
    </lineage>
</organism>
<keyword evidence="1" id="KW-0812">Transmembrane</keyword>
<evidence type="ECO:0000313" key="2">
    <source>
        <dbReference type="EMBL" id="MBX00090.1"/>
    </source>
</evidence>
<accession>A0A2P2K2Y6</accession>
<feature type="transmembrane region" description="Helical" evidence="1">
    <location>
        <begin position="12"/>
        <end position="32"/>
    </location>
</feature>
<keyword evidence="1" id="KW-1133">Transmembrane helix</keyword>
<reference evidence="2" key="1">
    <citation type="submission" date="2018-02" db="EMBL/GenBank/DDBJ databases">
        <title>Rhizophora mucronata_Transcriptome.</title>
        <authorList>
            <person name="Meera S.P."/>
            <person name="Sreeshan A."/>
            <person name="Augustine A."/>
        </authorList>
    </citation>
    <scope>NUCLEOTIDE SEQUENCE</scope>
    <source>
        <tissue evidence="2">Leaf</tissue>
    </source>
</reference>
<proteinExistence type="predicted"/>